<evidence type="ECO:0000256" key="1">
    <source>
        <dbReference type="SAM" id="MobiDB-lite"/>
    </source>
</evidence>
<feature type="compositionally biased region" description="Polar residues" evidence="1">
    <location>
        <begin position="38"/>
        <end position="59"/>
    </location>
</feature>
<dbReference type="AlphaFoldDB" id="A0A1F8FWK9"/>
<comment type="caution">
    <text evidence="2">The sequence shown here is derived from an EMBL/GenBank/DDBJ whole genome shotgun (WGS) entry which is preliminary data.</text>
</comment>
<evidence type="ECO:0000313" key="3">
    <source>
        <dbReference type="Proteomes" id="UP000178117"/>
    </source>
</evidence>
<accession>A0A1F8FWK9</accession>
<sequence>METPEQQLQQLEQEYQRRRQELSQKIGEQEQVPEKETMSQVVEESIQQHAPSFQASSHAAPTDSAALSPEEEKQVQEWVNLVFSSGLSAGIKAAQAANDPALLDAFHATLTGELHEQLVAQKKLDNL</sequence>
<gene>
    <name evidence="2" type="ORF">A3C88_00685</name>
</gene>
<protein>
    <submittedName>
        <fullName evidence="2">Uncharacterized protein</fullName>
    </submittedName>
</protein>
<dbReference type="Proteomes" id="UP000178117">
    <property type="component" value="Unassembled WGS sequence"/>
</dbReference>
<evidence type="ECO:0000313" key="2">
    <source>
        <dbReference type="EMBL" id="OGN17395.1"/>
    </source>
</evidence>
<feature type="region of interest" description="Disordered" evidence="1">
    <location>
        <begin position="1"/>
        <end position="71"/>
    </location>
</feature>
<reference evidence="2 3" key="1">
    <citation type="journal article" date="2016" name="Nat. Commun.">
        <title>Thousands of microbial genomes shed light on interconnected biogeochemical processes in an aquifer system.</title>
        <authorList>
            <person name="Anantharaman K."/>
            <person name="Brown C.T."/>
            <person name="Hug L.A."/>
            <person name="Sharon I."/>
            <person name="Castelle C.J."/>
            <person name="Probst A.J."/>
            <person name="Thomas B.C."/>
            <person name="Singh A."/>
            <person name="Wilkins M.J."/>
            <person name="Karaoz U."/>
            <person name="Brodie E.L."/>
            <person name="Williams K.H."/>
            <person name="Hubbard S.S."/>
            <person name="Banfield J.F."/>
        </authorList>
    </citation>
    <scope>NUCLEOTIDE SEQUENCE [LARGE SCALE GENOMIC DNA]</scope>
</reference>
<proteinExistence type="predicted"/>
<dbReference type="STRING" id="1802685.A3C88_00685"/>
<dbReference type="EMBL" id="MGJZ01000011">
    <property type="protein sequence ID" value="OGN17395.1"/>
    <property type="molecule type" value="Genomic_DNA"/>
</dbReference>
<organism evidence="2 3">
    <name type="scientific">Candidatus Yanofskybacteria bacterium RIFCSPHIGHO2_02_FULL_50_12</name>
    <dbReference type="NCBI Taxonomy" id="1802685"/>
    <lineage>
        <taxon>Bacteria</taxon>
        <taxon>Candidatus Yanofskyibacteriota</taxon>
    </lineage>
</organism>
<feature type="compositionally biased region" description="Low complexity" evidence="1">
    <location>
        <begin position="1"/>
        <end position="13"/>
    </location>
</feature>
<name>A0A1F8FWK9_9BACT</name>